<dbReference type="RefSeq" id="WP_344742204.1">
    <property type="nucleotide sequence ID" value="NZ_BAABAY010000007.1"/>
</dbReference>
<dbReference type="Gene3D" id="2.120.10.30">
    <property type="entry name" value="TolB, C-terminal domain"/>
    <property type="match status" value="1"/>
</dbReference>
<protein>
    <recommendedName>
        <fullName evidence="3">WD40 repeat protein</fullName>
    </recommendedName>
</protein>
<sequence>MKVFISFTLGLSFFFGLSQNARPVDFKEIVEMFPNVRDLAISPNGNELFFSAQNVLKDRSVLITLKKNNGSWENPKPASFSGVFHDMEPFFSKDGLRLYFVSNRPLDSNSKDTKDYDIWYVQRDNLNVNWSEPINLGAPVNSDSNEFYPSLADNNNMYFTREDPDQKTRDDLYFSLYINGSYHNPVKLPETINSDGYDYNAFIAPDESYIIYGSYQREDSFGSGDMYIRFKKENTWTPAQHLDTPVNSKKLDYSPFVDYNTNTFFFTSERAVESAPTPDALDLDSVLKEFRKYSNGQSRLYQIELGEILNEH</sequence>
<reference evidence="1 2" key="1">
    <citation type="submission" date="2024-02" db="EMBL/GenBank/DDBJ databases">
        <title>A Gaetbulibacter species isolated from tidal flats and genomic insights of their niches.</title>
        <authorList>
            <person name="Ye Y."/>
        </authorList>
    </citation>
    <scope>NUCLEOTIDE SEQUENCE [LARGE SCALE GENOMIC DNA]</scope>
    <source>
        <strain evidence="1 2">KYW382</strain>
    </source>
</reference>
<evidence type="ECO:0000313" key="1">
    <source>
        <dbReference type="EMBL" id="MFH6773047.1"/>
    </source>
</evidence>
<accession>A0ABW7N1V6</accession>
<proteinExistence type="predicted"/>
<dbReference type="Proteomes" id="UP001610100">
    <property type="component" value="Unassembled WGS sequence"/>
</dbReference>
<dbReference type="Pfam" id="PF07676">
    <property type="entry name" value="PD40"/>
    <property type="match status" value="2"/>
</dbReference>
<evidence type="ECO:0008006" key="3">
    <source>
        <dbReference type="Google" id="ProtNLM"/>
    </source>
</evidence>
<comment type="caution">
    <text evidence="1">The sequence shown here is derived from an EMBL/GenBank/DDBJ whole genome shotgun (WGS) entry which is preliminary data.</text>
</comment>
<dbReference type="InterPro" id="IPR011659">
    <property type="entry name" value="WD40"/>
</dbReference>
<gene>
    <name evidence="1" type="ORF">V8G58_13970</name>
</gene>
<dbReference type="InterPro" id="IPR011042">
    <property type="entry name" value="6-blade_b-propeller_TolB-like"/>
</dbReference>
<dbReference type="SUPFAM" id="SSF82171">
    <property type="entry name" value="DPP6 N-terminal domain-like"/>
    <property type="match status" value="1"/>
</dbReference>
<keyword evidence="2" id="KW-1185">Reference proteome</keyword>
<organism evidence="1 2">
    <name type="scientific">Gaetbulibacter aestuarii</name>
    <dbReference type="NCBI Taxonomy" id="1502358"/>
    <lineage>
        <taxon>Bacteria</taxon>
        <taxon>Pseudomonadati</taxon>
        <taxon>Bacteroidota</taxon>
        <taxon>Flavobacteriia</taxon>
        <taxon>Flavobacteriales</taxon>
        <taxon>Flavobacteriaceae</taxon>
        <taxon>Gaetbulibacter</taxon>
    </lineage>
</organism>
<name>A0ABW7N1V6_9FLAO</name>
<evidence type="ECO:0000313" key="2">
    <source>
        <dbReference type="Proteomes" id="UP001610100"/>
    </source>
</evidence>
<dbReference type="EMBL" id="JBAWKB010000006">
    <property type="protein sequence ID" value="MFH6773047.1"/>
    <property type="molecule type" value="Genomic_DNA"/>
</dbReference>